<keyword evidence="2" id="KW-1185">Reference proteome</keyword>
<protein>
    <submittedName>
        <fullName evidence="1">Uncharacterized protein</fullName>
    </submittedName>
</protein>
<dbReference type="AlphaFoldDB" id="A0A9W9A113"/>
<proteinExistence type="predicted"/>
<evidence type="ECO:0000313" key="1">
    <source>
        <dbReference type="EMBL" id="KAJ4470873.1"/>
    </source>
</evidence>
<dbReference type="OrthoDB" id="2748701at2759"/>
<dbReference type="EMBL" id="JAOTPV010000024">
    <property type="protein sequence ID" value="KAJ4470873.1"/>
    <property type="molecule type" value="Genomic_DNA"/>
</dbReference>
<accession>A0A9W9A113</accession>
<evidence type="ECO:0000313" key="2">
    <source>
        <dbReference type="Proteomes" id="UP001150266"/>
    </source>
</evidence>
<comment type="caution">
    <text evidence="1">The sequence shown here is derived from an EMBL/GenBank/DDBJ whole genome shotgun (WGS) entry which is preliminary data.</text>
</comment>
<name>A0A9W9A113_9AGAR</name>
<dbReference type="Proteomes" id="UP001150266">
    <property type="component" value="Unassembled WGS sequence"/>
</dbReference>
<reference evidence="1" key="1">
    <citation type="submission" date="2022-08" db="EMBL/GenBank/DDBJ databases">
        <title>A Global Phylogenomic Analysis of the Shiitake Genus Lentinula.</title>
        <authorList>
            <consortium name="DOE Joint Genome Institute"/>
            <person name="Sierra-Patev S."/>
            <person name="Min B."/>
            <person name="Naranjo-Ortiz M."/>
            <person name="Looney B."/>
            <person name="Konkel Z."/>
            <person name="Slot J.C."/>
            <person name="Sakamoto Y."/>
            <person name="Steenwyk J.L."/>
            <person name="Rokas A."/>
            <person name="Carro J."/>
            <person name="Camarero S."/>
            <person name="Ferreira P."/>
            <person name="Molpeceres G."/>
            <person name="Ruiz-Duenas F.J."/>
            <person name="Serrano A."/>
            <person name="Henrissat B."/>
            <person name="Drula E."/>
            <person name="Hughes K.W."/>
            <person name="Mata J.L."/>
            <person name="Ishikawa N.K."/>
            <person name="Vargas-Isla R."/>
            <person name="Ushijima S."/>
            <person name="Smith C.A."/>
            <person name="Ahrendt S."/>
            <person name="Andreopoulos W."/>
            <person name="He G."/>
            <person name="Labutti K."/>
            <person name="Lipzen A."/>
            <person name="Ng V."/>
            <person name="Riley R."/>
            <person name="Sandor L."/>
            <person name="Barry K."/>
            <person name="Martinez A.T."/>
            <person name="Xiao Y."/>
            <person name="Gibbons J.G."/>
            <person name="Terashima K."/>
            <person name="Grigoriev I.V."/>
            <person name="Hibbett D.S."/>
        </authorList>
    </citation>
    <scope>NUCLEOTIDE SEQUENCE</scope>
    <source>
        <strain evidence="1">JLM2183</strain>
    </source>
</reference>
<organism evidence="1 2">
    <name type="scientific">Lentinula aciculospora</name>
    <dbReference type="NCBI Taxonomy" id="153920"/>
    <lineage>
        <taxon>Eukaryota</taxon>
        <taxon>Fungi</taxon>
        <taxon>Dikarya</taxon>
        <taxon>Basidiomycota</taxon>
        <taxon>Agaricomycotina</taxon>
        <taxon>Agaricomycetes</taxon>
        <taxon>Agaricomycetidae</taxon>
        <taxon>Agaricales</taxon>
        <taxon>Marasmiineae</taxon>
        <taxon>Omphalotaceae</taxon>
        <taxon>Lentinula</taxon>
    </lineage>
</organism>
<gene>
    <name evidence="1" type="ORF">J3R30DRAFT_3531592</name>
</gene>
<sequence length="368" mass="40828">MYSISIRNSSIISRSSVMTVRSSNHAFFSLPSELHTHIFMLACSPVPTEGCTTASHFIASFTGKSLSLVSKYFSAASAPTRHRAAVLYGWREIYAFDRTLSEPSTVAGTRVRTHYLTLIADDLPQDSASLSAFQKARAEKLLLDAVKSIPLAYLSQTAPLSFPRLETMFFVSSSSPLVSSATIGSIAPRLHCPRLKELTLVCNDSPFKIENFLPGHGLVETVQPENGGIQNIIENIALTRDSTSKRTPCDNDLNQFPSLTRLTILASKPVQALSVLNADEATWDVGCAFNIVSDNMKNTTWCPRNLCTIVMKPRKCWNEKWESLRDIAKRQETKMDPHGTGNQGERTFCTKLHVFVLKPGERIVEQDR</sequence>